<evidence type="ECO:0000256" key="1">
    <source>
        <dbReference type="ARBA" id="ARBA00000757"/>
    </source>
</evidence>
<dbReference type="InterPro" id="IPR016305">
    <property type="entry name" value="Mannose-6-P_Isomerase"/>
</dbReference>
<evidence type="ECO:0000313" key="13">
    <source>
        <dbReference type="Proteomes" id="UP001311799"/>
    </source>
</evidence>
<evidence type="ECO:0000313" key="12">
    <source>
        <dbReference type="EMBL" id="KAK6590142.1"/>
    </source>
</evidence>
<accession>A0AAV9Y1V7</accession>
<dbReference type="Gene3D" id="1.10.441.10">
    <property type="entry name" value="Phosphomannose Isomerase, domain 2"/>
    <property type="match status" value="1"/>
</dbReference>
<evidence type="ECO:0000256" key="5">
    <source>
        <dbReference type="ARBA" id="ARBA00022723"/>
    </source>
</evidence>
<comment type="pathway">
    <text evidence="2">Nucleotide-sugar biosynthesis; GDP-alpha-D-mannose biosynthesis; alpha-D-mannose 1-phosphate from D-fructose 6-phosphate: step 1/2.</text>
</comment>
<dbReference type="PRINTS" id="PR00714">
    <property type="entry name" value="MAN6PISMRASE"/>
</dbReference>
<proteinExistence type="inferred from homology"/>
<protein>
    <recommendedName>
        <fullName evidence="4">mannose-6-phosphate isomerase</fullName>
        <ecNumber evidence="4">5.3.1.8</ecNumber>
    </recommendedName>
</protein>
<dbReference type="InterPro" id="IPR018050">
    <property type="entry name" value="Pmannose_isomerase-type1_CS"/>
</dbReference>
<dbReference type="InterPro" id="IPR046457">
    <property type="entry name" value="PMI_typeI_cat"/>
</dbReference>
<dbReference type="GO" id="GO:0005975">
    <property type="term" value="P:carbohydrate metabolic process"/>
    <property type="evidence" value="ECO:0007669"/>
    <property type="project" value="InterPro"/>
</dbReference>
<dbReference type="EMBL" id="JAWDEY010000008">
    <property type="protein sequence ID" value="KAK6590142.1"/>
    <property type="molecule type" value="Genomic_DNA"/>
</dbReference>
<evidence type="ECO:0000256" key="9">
    <source>
        <dbReference type="PIRSR" id="PIRSR001480-2"/>
    </source>
</evidence>
<feature type="active site" evidence="8">
    <location>
        <position position="299"/>
    </location>
</feature>
<gene>
    <name evidence="12" type="ORF">RS030_172582</name>
</gene>
<keyword evidence="5 9" id="KW-0479">Metal-binding</keyword>
<feature type="binding site" evidence="9">
    <location>
        <position position="143"/>
    </location>
    <ligand>
        <name>Zn(2+)</name>
        <dbReference type="ChEBI" id="CHEBI:29105"/>
    </ligand>
</feature>
<dbReference type="InterPro" id="IPR046458">
    <property type="entry name" value="PMI_typeI_hel"/>
</dbReference>
<keyword evidence="7 12" id="KW-0413">Isomerase</keyword>
<dbReference type="CDD" id="cd07011">
    <property type="entry name" value="cupin_PMI_type_I_N"/>
    <property type="match status" value="1"/>
</dbReference>
<evidence type="ECO:0000256" key="2">
    <source>
        <dbReference type="ARBA" id="ARBA00004666"/>
    </source>
</evidence>
<comment type="caution">
    <text evidence="12">The sequence shown here is derived from an EMBL/GenBank/DDBJ whole genome shotgun (WGS) entry which is preliminary data.</text>
</comment>
<evidence type="ECO:0000259" key="10">
    <source>
        <dbReference type="Pfam" id="PF20511"/>
    </source>
</evidence>
<evidence type="ECO:0000256" key="4">
    <source>
        <dbReference type="ARBA" id="ARBA00011956"/>
    </source>
</evidence>
<name>A0AAV9Y1V7_9CRYT</name>
<keyword evidence="13" id="KW-1185">Reference proteome</keyword>
<dbReference type="InterPro" id="IPR011051">
    <property type="entry name" value="RmlC_Cupin_sf"/>
</dbReference>
<feature type="binding site" evidence="9">
    <location>
        <position position="280"/>
    </location>
    <ligand>
        <name>Zn(2+)</name>
        <dbReference type="ChEBI" id="CHEBI:29105"/>
    </ligand>
</feature>
<dbReference type="Proteomes" id="UP001311799">
    <property type="component" value="Unassembled WGS sequence"/>
</dbReference>
<feature type="domain" description="Phosphomannose isomerase type I helical insertion" evidence="11">
    <location>
        <begin position="214"/>
        <end position="261"/>
    </location>
</feature>
<comment type="catalytic activity">
    <reaction evidence="1">
        <text>D-mannose 6-phosphate = D-fructose 6-phosphate</text>
        <dbReference type="Rhea" id="RHEA:12356"/>
        <dbReference type="ChEBI" id="CHEBI:58735"/>
        <dbReference type="ChEBI" id="CHEBI:61527"/>
        <dbReference type="EC" id="5.3.1.8"/>
    </reaction>
</comment>
<dbReference type="GO" id="GO:0005829">
    <property type="term" value="C:cytosol"/>
    <property type="evidence" value="ECO:0007669"/>
    <property type="project" value="TreeGrafter"/>
</dbReference>
<organism evidence="12 13">
    <name type="scientific">Cryptosporidium xiaoi</name>
    <dbReference type="NCBI Taxonomy" id="659607"/>
    <lineage>
        <taxon>Eukaryota</taxon>
        <taxon>Sar</taxon>
        <taxon>Alveolata</taxon>
        <taxon>Apicomplexa</taxon>
        <taxon>Conoidasida</taxon>
        <taxon>Coccidia</taxon>
        <taxon>Eucoccidiorida</taxon>
        <taxon>Eimeriorina</taxon>
        <taxon>Cryptosporidiidae</taxon>
        <taxon>Cryptosporidium</taxon>
    </lineage>
</organism>
<dbReference type="SUPFAM" id="SSF51182">
    <property type="entry name" value="RmlC-like cupins"/>
    <property type="match status" value="1"/>
</dbReference>
<evidence type="ECO:0000259" key="11">
    <source>
        <dbReference type="Pfam" id="PF20512"/>
    </source>
</evidence>
<dbReference type="PANTHER" id="PTHR10309:SF0">
    <property type="entry name" value="MANNOSE-6-PHOSPHATE ISOMERASE"/>
    <property type="match status" value="1"/>
</dbReference>
<dbReference type="GO" id="GO:0009298">
    <property type="term" value="P:GDP-mannose biosynthetic process"/>
    <property type="evidence" value="ECO:0007669"/>
    <property type="project" value="InterPro"/>
</dbReference>
<dbReference type="InterPro" id="IPR014710">
    <property type="entry name" value="RmlC-like_jellyroll"/>
</dbReference>
<feature type="binding site" evidence="9">
    <location>
        <position position="118"/>
    </location>
    <ligand>
        <name>Zn(2+)</name>
        <dbReference type="ChEBI" id="CHEBI:29105"/>
    </ligand>
</feature>
<dbReference type="Pfam" id="PF20511">
    <property type="entry name" value="PMI_typeI_cat"/>
    <property type="match status" value="1"/>
</dbReference>
<dbReference type="PROSITE" id="PS00965">
    <property type="entry name" value="PMI_I_1"/>
    <property type="match status" value="1"/>
</dbReference>
<dbReference type="EC" id="5.3.1.8" evidence="4"/>
<evidence type="ECO:0000256" key="7">
    <source>
        <dbReference type="ARBA" id="ARBA00023235"/>
    </source>
</evidence>
<evidence type="ECO:0000256" key="6">
    <source>
        <dbReference type="ARBA" id="ARBA00022833"/>
    </source>
</evidence>
<keyword evidence="6 9" id="KW-0862">Zinc</keyword>
<evidence type="ECO:0000256" key="3">
    <source>
        <dbReference type="ARBA" id="ARBA00010772"/>
    </source>
</evidence>
<feature type="binding site" evidence="9">
    <location>
        <position position="116"/>
    </location>
    <ligand>
        <name>Zn(2+)</name>
        <dbReference type="ChEBI" id="CHEBI:29105"/>
    </ligand>
</feature>
<comment type="cofactor">
    <cofactor evidence="9">
        <name>Zn(2+)</name>
        <dbReference type="ChEBI" id="CHEBI:29105"/>
    </cofactor>
    <text evidence="9">Binds 1 zinc ion per subunit.</text>
</comment>
<comment type="similarity">
    <text evidence="3">Belongs to the mannose-6-phosphate isomerase type 1 family.</text>
</comment>
<dbReference type="NCBIfam" id="TIGR00218">
    <property type="entry name" value="manA"/>
    <property type="match status" value="1"/>
</dbReference>
<sequence>MTQDGSNNQQNHLEFVEVIPVVRKYDWGKRENTALTKIYSRNLGLLNEDNEEPYAELWYGSHVSNPSAVKYTNKTGKVDTSVTLDDIIINKFKGVYKKKLPFLLKILSISKPLSLQVHPDVNLAKELNLKYPEIYPDDNHKPEIAIALTEFEAFCGFQTTSSIISNINEYPEIHDLFGYDRVDNSEPVKDQNFEIRRELFVNTLLFKQNNGDLNKQEQLLTKLIDRLKSTKFEERTIIENLILRLNEHYPLDIGILSPLLLNYYKLKPGDAIFIGPGTIHSYISGECIECMANSDNVIRCGLTPKHKDINTLIKAVNFQENCCEIICNMNDSFVPSSLSNHIHDYSIKCVNEYHIKTIDIDEYYTNNCKDGNDDVLELNTHSYSPTLLITISLSGSNNCNESNGNSSYHVYLNNKKIDLFPGKSLLIDSEVNIKFPKPLEDKQNKHIVALVSIPN</sequence>
<dbReference type="InterPro" id="IPR001250">
    <property type="entry name" value="Man6P_Isoase-1"/>
</dbReference>
<dbReference type="Gene3D" id="2.60.120.10">
    <property type="entry name" value="Jelly Rolls"/>
    <property type="match status" value="2"/>
</dbReference>
<dbReference type="GO" id="GO:0008270">
    <property type="term" value="F:zinc ion binding"/>
    <property type="evidence" value="ECO:0007669"/>
    <property type="project" value="InterPro"/>
</dbReference>
<reference evidence="12 13" key="1">
    <citation type="submission" date="2023-10" db="EMBL/GenBank/DDBJ databases">
        <title>Comparative genomics analysis reveals potential genetic determinants of host preference in Cryptosporidium xiaoi.</title>
        <authorList>
            <person name="Xiao L."/>
            <person name="Li J."/>
        </authorList>
    </citation>
    <scope>NUCLEOTIDE SEQUENCE [LARGE SCALE GENOMIC DNA]</scope>
    <source>
        <strain evidence="12 13">52996</strain>
    </source>
</reference>
<dbReference type="AlphaFoldDB" id="A0AAV9Y1V7"/>
<dbReference type="GO" id="GO:0004476">
    <property type="term" value="F:mannose-6-phosphate isomerase activity"/>
    <property type="evidence" value="ECO:0007669"/>
    <property type="project" value="UniProtKB-EC"/>
</dbReference>
<dbReference type="Pfam" id="PF20512">
    <property type="entry name" value="PMI_typeI_hel"/>
    <property type="match status" value="1"/>
</dbReference>
<dbReference type="PANTHER" id="PTHR10309">
    <property type="entry name" value="MANNOSE-6-PHOSPHATE ISOMERASE"/>
    <property type="match status" value="1"/>
</dbReference>
<evidence type="ECO:0000256" key="8">
    <source>
        <dbReference type="PIRSR" id="PIRSR001480-1"/>
    </source>
</evidence>
<dbReference type="PIRSF" id="PIRSF001480">
    <property type="entry name" value="Mannose-6-phosphate_isomerase"/>
    <property type="match status" value="1"/>
</dbReference>
<feature type="domain" description="Phosphomannose isomerase type I catalytic" evidence="10">
    <location>
        <begin position="18"/>
        <end position="158"/>
    </location>
</feature>